<dbReference type="EMBL" id="WWCX01000001">
    <property type="protein sequence ID" value="MYM92729.1"/>
    <property type="molecule type" value="Genomic_DNA"/>
</dbReference>
<dbReference type="Pfam" id="PF18897">
    <property type="entry name" value="Gp3-like"/>
    <property type="match status" value="1"/>
</dbReference>
<dbReference type="Proteomes" id="UP000447355">
    <property type="component" value="Unassembled WGS sequence"/>
</dbReference>
<dbReference type="InterPro" id="IPR043991">
    <property type="entry name" value="Gp3-like"/>
</dbReference>
<comment type="caution">
    <text evidence="2">The sequence shown here is derived from an EMBL/GenBank/DDBJ whole genome shotgun (WGS) entry which is preliminary data.</text>
</comment>
<name>A0A845GJ99_9BURK</name>
<accession>A0A845GJ99</accession>
<sequence length="366" mass="40153">MLRGLAITTPTIGRIAIGGVKPDTNGQLTPYMDDHFQITKLSQHEGKWEPHPLHAACLNLQHQRFWTAKERVLAERAASHEEQESEKSKIFADQKLREIPVRLLYDDPVLSMDANYTAFDRNGRPICVGDGVNYTRATGCTKENGHCPGPMYCKFAAENRCQPLGRLQVQVDGQADELGVFLQRTSGWNTIRTLLARIHSLHALTSGQIAGIPLSLKIAAKSTTQSSMEPITYLDLRIRDGLSLVDAIRDAQSHRREWDDAGIDRTAFEAAARAGLANGAFSDTAEDGALIVQEFYPDRLDATQPHPRSDATKATQPGKNGYSLPVIELSGQPAGVVDLLHKLDHDDNQEENATGIQAPNHGLIAA</sequence>
<evidence type="ECO:0000256" key="1">
    <source>
        <dbReference type="SAM" id="MobiDB-lite"/>
    </source>
</evidence>
<evidence type="ECO:0000313" key="3">
    <source>
        <dbReference type="Proteomes" id="UP000447355"/>
    </source>
</evidence>
<gene>
    <name evidence="2" type="ORF">GTP90_02505</name>
</gene>
<reference evidence="2" key="1">
    <citation type="submission" date="2019-12" db="EMBL/GenBank/DDBJ databases">
        <title>Novel species isolated from a subtropical stream in China.</title>
        <authorList>
            <person name="Lu H."/>
        </authorList>
    </citation>
    <scope>NUCLEOTIDE SEQUENCE [LARGE SCALE GENOMIC DNA]</scope>
    <source>
        <strain evidence="2">FT81W</strain>
    </source>
</reference>
<feature type="compositionally biased region" description="Basic and acidic residues" evidence="1">
    <location>
        <begin position="300"/>
        <end position="311"/>
    </location>
</feature>
<evidence type="ECO:0000313" key="2">
    <source>
        <dbReference type="EMBL" id="MYM92729.1"/>
    </source>
</evidence>
<dbReference type="RefSeq" id="WP_161081987.1">
    <property type="nucleotide sequence ID" value="NZ_WWCX01000001.1"/>
</dbReference>
<proteinExistence type="predicted"/>
<dbReference type="AlphaFoldDB" id="A0A845GJ99"/>
<protein>
    <submittedName>
        <fullName evidence="2">Uncharacterized protein</fullName>
    </submittedName>
</protein>
<feature type="region of interest" description="Disordered" evidence="1">
    <location>
        <begin position="300"/>
        <end position="322"/>
    </location>
</feature>
<organism evidence="2 3">
    <name type="scientific">Duganella vulcania</name>
    <dbReference type="NCBI Taxonomy" id="2692166"/>
    <lineage>
        <taxon>Bacteria</taxon>
        <taxon>Pseudomonadati</taxon>
        <taxon>Pseudomonadota</taxon>
        <taxon>Betaproteobacteria</taxon>
        <taxon>Burkholderiales</taxon>
        <taxon>Oxalobacteraceae</taxon>
        <taxon>Telluria group</taxon>
        <taxon>Duganella</taxon>
    </lineage>
</organism>